<evidence type="ECO:0000256" key="4">
    <source>
        <dbReference type="RuleBase" id="RU004262"/>
    </source>
</evidence>
<dbReference type="InterPro" id="IPR013818">
    <property type="entry name" value="Lipase"/>
</dbReference>
<name>A0A1W4WWZ5_AGRPL</name>
<dbReference type="GO" id="GO:0016298">
    <property type="term" value="F:lipase activity"/>
    <property type="evidence" value="ECO:0007669"/>
    <property type="project" value="InterPro"/>
</dbReference>
<feature type="domain" description="Lipase" evidence="6">
    <location>
        <begin position="64"/>
        <end position="349"/>
    </location>
</feature>
<dbReference type="RefSeq" id="XP_018324663.1">
    <property type="nucleotide sequence ID" value="XM_018469161.2"/>
</dbReference>
<protein>
    <submittedName>
        <fullName evidence="8">Pancreatic lipase-related protein 2 isoform X2</fullName>
    </submittedName>
</protein>
<gene>
    <name evidence="8" type="primary">LOC108736662</name>
</gene>
<comment type="subcellular location">
    <subcellularLocation>
        <location evidence="1">Secreted</location>
    </subcellularLocation>
</comment>
<dbReference type="InterPro" id="IPR033906">
    <property type="entry name" value="Lipase_N"/>
</dbReference>
<dbReference type="Gene3D" id="3.40.50.1820">
    <property type="entry name" value="alpha/beta hydrolase"/>
    <property type="match status" value="1"/>
</dbReference>
<proteinExistence type="inferred from homology"/>
<keyword evidence="7" id="KW-1185">Reference proteome</keyword>
<dbReference type="FunFam" id="3.40.50.1820:FF:000076">
    <property type="entry name" value="phospholipase A1"/>
    <property type="match status" value="1"/>
</dbReference>
<dbReference type="InterPro" id="IPR000734">
    <property type="entry name" value="TAG_lipase"/>
</dbReference>
<dbReference type="GeneID" id="108736662"/>
<keyword evidence="3" id="KW-0964">Secreted</keyword>
<dbReference type="CDD" id="cd00707">
    <property type="entry name" value="Pancreat_lipase_like"/>
    <property type="match status" value="1"/>
</dbReference>
<accession>A0A1W4WWZ5</accession>
<evidence type="ECO:0000313" key="8">
    <source>
        <dbReference type="RefSeq" id="XP_018324663.1"/>
    </source>
</evidence>
<dbReference type="GO" id="GO:0016042">
    <property type="term" value="P:lipid catabolic process"/>
    <property type="evidence" value="ECO:0007669"/>
    <property type="project" value="TreeGrafter"/>
</dbReference>
<dbReference type="GO" id="GO:0005615">
    <property type="term" value="C:extracellular space"/>
    <property type="evidence" value="ECO:0007669"/>
    <property type="project" value="TreeGrafter"/>
</dbReference>
<evidence type="ECO:0000256" key="5">
    <source>
        <dbReference type="SAM" id="MobiDB-lite"/>
    </source>
</evidence>
<dbReference type="GO" id="GO:0017171">
    <property type="term" value="F:serine hydrolase activity"/>
    <property type="evidence" value="ECO:0007669"/>
    <property type="project" value="TreeGrafter"/>
</dbReference>
<dbReference type="InterPro" id="IPR029058">
    <property type="entry name" value="AB_hydrolase_fold"/>
</dbReference>
<dbReference type="AlphaFoldDB" id="A0A1W4WWZ5"/>
<dbReference type="Pfam" id="PF00151">
    <property type="entry name" value="Lipase"/>
    <property type="match status" value="1"/>
</dbReference>
<evidence type="ECO:0000313" key="7">
    <source>
        <dbReference type="Proteomes" id="UP000192223"/>
    </source>
</evidence>
<evidence type="ECO:0000256" key="1">
    <source>
        <dbReference type="ARBA" id="ARBA00004613"/>
    </source>
</evidence>
<evidence type="ECO:0000259" key="6">
    <source>
        <dbReference type="Pfam" id="PF00151"/>
    </source>
</evidence>
<sequence>MMLVAHDLKFVSESVLCLTIFSLAFLLTGISAQATNARRTQPKKPESVGELFNTSSCIPKPYRCPHPKIEFYLYTRRTQNNPELLNTLHPESLYYSQFNRAYPTKVVIHGFGGGRNLAPSTDMRDAYFANGFYNIIIVDYGSLVREPCLSQMDWAPRFCAKCIAQLVHYLSQHPRGVKADDIHMIGYSVGAHIAGLVANYLDPVAHGKLGRITGLDPSIFFYMGNNRSRDVDTTDAHFVDILHTGAGILGQWGPSGHADFYINGGSSQPGCTSDTLFNTLACDHTKVTPYFIESIVTKRGFFAYPCPSLLSFLVGWCDPKDEDYVLMGEHVSHKARGVYYVKTNADPPFAQGDPRRRRRSITVDKLRNS</sequence>
<evidence type="ECO:0000256" key="2">
    <source>
        <dbReference type="ARBA" id="ARBA00010701"/>
    </source>
</evidence>
<dbReference type="Proteomes" id="UP000192223">
    <property type="component" value="Unplaced"/>
</dbReference>
<dbReference type="SUPFAM" id="SSF53474">
    <property type="entry name" value="alpha/beta-Hydrolases"/>
    <property type="match status" value="1"/>
</dbReference>
<dbReference type="PANTHER" id="PTHR11610:SF174">
    <property type="entry name" value="MIP30168P"/>
    <property type="match status" value="1"/>
</dbReference>
<dbReference type="PANTHER" id="PTHR11610">
    <property type="entry name" value="LIPASE"/>
    <property type="match status" value="1"/>
</dbReference>
<dbReference type="OrthoDB" id="199913at2759"/>
<dbReference type="PRINTS" id="PR00821">
    <property type="entry name" value="TAGLIPASE"/>
</dbReference>
<reference evidence="8" key="1">
    <citation type="submission" date="2025-08" db="UniProtKB">
        <authorList>
            <consortium name="RefSeq"/>
        </authorList>
    </citation>
    <scope>IDENTIFICATION</scope>
    <source>
        <tissue evidence="8">Entire body</tissue>
    </source>
</reference>
<organism evidence="7 8">
    <name type="scientific">Agrilus planipennis</name>
    <name type="common">Emerald ash borer</name>
    <name type="synonym">Agrilus marcopoli</name>
    <dbReference type="NCBI Taxonomy" id="224129"/>
    <lineage>
        <taxon>Eukaryota</taxon>
        <taxon>Metazoa</taxon>
        <taxon>Ecdysozoa</taxon>
        <taxon>Arthropoda</taxon>
        <taxon>Hexapoda</taxon>
        <taxon>Insecta</taxon>
        <taxon>Pterygota</taxon>
        <taxon>Neoptera</taxon>
        <taxon>Endopterygota</taxon>
        <taxon>Coleoptera</taxon>
        <taxon>Polyphaga</taxon>
        <taxon>Elateriformia</taxon>
        <taxon>Buprestoidea</taxon>
        <taxon>Buprestidae</taxon>
        <taxon>Agrilinae</taxon>
        <taxon>Agrilus</taxon>
    </lineage>
</organism>
<feature type="region of interest" description="Disordered" evidence="5">
    <location>
        <begin position="349"/>
        <end position="369"/>
    </location>
</feature>
<evidence type="ECO:0000256" key="3">
    <source>
        <dbReference type="ARBA" id="ARBA00022525"/>
    </source>
</evidence>
<comment type="similarity">
    <text evidence="2 4">Belongs to the AB hydrolase superfamily. Lipase family.</text>
</comment>